<accession>A0A074JIA1</accession>
<dbReference type="Pfam" id="PF13378">
    <property type="entry name" value="MR_MLE_C"/>
    <property type="match status" value="1"/>
</dbReference>
<dbReference type="Gene3D" id="3.20.20.120">
    <property type="entry name" value="Enolase-like C-terminal domain"/>
    <property type="match status" value="1"/>
</dbReference>
<dbReference type="Proteomes" id="UP000027432">
    <property type="component" value="Unassembled WGS sequence"/>
</dbReference>
<dbReference type="PROSITE" id="PS00909">
    <property type="entry name" value="MR_MLE_2"/>
    <property type="match status" value="1"/>
</dbReference>
<dbReference type="InterPro" id="IPR036849">
    <property type="entry name" value="Enolase-like_C_sf"/>
</dbReference>
<dbReference type="SFLD" id="SFLDG00180">
    <property type="entry name" value="muconate_cycloisomerase"/>
    <property type="match status" value="1"/>
</dbReference>
<keyword evidence="11" id="KW-1185">Reference proteome</keyword>
<evidence type="ECO:0000256" key="6">
    <source>
        <dbReference type="ARBA" id="ARBA00023211"/>
    </source>
</evidence>
<dbReference type="PANTHER" id="PTHR48073:SF2">
    <property type="entry name" value="O-SUCCINYLBENZOATE SYNTHASE"/>
    <property type="match status" value="1"/>
</dbReference>
<comment type="caution">
    <text evidence="10">The sequence shown here is derived from an EMBL/GenBank/DDBJ whole genome shotgun (WGS) entry which is preliminary data.</text>
</comment>
<evidence type="ECO:0000313" key="10">
    <source>
        <dbReference type="EMBL" id="KEO56199.1"/>
    </source>
</evidence>
<dbReference type="GO" id="GO:0006518">
    <property type="term" value="P:peptide metabolic process"/>
    <property type="evidence" value="ECO:0007669"/>
    <property type="project" value="UniProtKB-ARBA"/>
</dbReference>
<dbReference type="OrthoDB" id="9775913at2"/>
<organism evidence="10 11">
    <name type="scientific">Thioclava pacifica DSM 10166</name>
    <dbReference type="NCBI Taxonomy" id="1353537"/>
    <lineage>
        <taxon>Bacteria</taxon>
        <taxon>Pseudomonadati</taxon>
        <taxon>Pseudomonadota</taxon>
        <taxon>Alphaproteobacteria</taxon>
        <taxon>Rhodobacterales</taxon>
        <taxon>Paracoccaceae</taxon>
        <taxon>Thioclava</taxon>
    </lineage>
</organism>
<keyword evidence="4" id="KW-0479">Metal-binding</keyword>
<dbReference type="InterPro" id="IPR013370">
    <property type="entry name" value="Chloromuconate_cycloisomerase"/>
</dbReference>
<dbReference type="RefSeq" id="WP_038072539.1">
    <property type="nucleotide sequence ID" value="NZ_AUND01000001.1"/>
</dbReference>
<evidence type="ECO:0000256" key="5">
    <source>
        <dbReference type="ARBA" id="ARBA00022797"/>
    </source>
</evidence>
<dbReference type="InterPro" id="IPR029017">
    <property type="entry name" value="Enolase-like_N"/>
</dbReference>
<comment type="pathway">
    <text evidence="2">Aromatic compound metabolism.</text>
</comment>
<dbReference type="GO" id="GO:0000287">
    <property type="term" value="F:magnesium ion binding"/>
    <property type="evidence" value="ECO:0007669"/>
    <property type="project" value="UniProtKB-ARBA"/>
</dbReference>
<dbReference type="Gene3D" id="3.30.390.10">
    <property type="entry name" value="Enolase-like, N-terminal domain"/>
    <property type="match status" value="1"/>
</dbReference>
<dbReference type="NCBIfam" id="TIGR02534">
    <property type="entry name" value="mucon_cyclo"/>
    <property type="match status" value="1"/>
</dbReference>
<evidence type="ECO:0000256" key="1">
    <source>
        <dbReference type="ARBA" id="ARBA00001936"/>
    </source>
</evidence>
<evidence type="ECO:0000256" key="3">
    <source>
        <dbReference type="ARBA" id="ARBA00008031"/>
    </source>
</evidence>
<keyword evidence="5" id="KW-0058">Aromatic hydrocarbons catabolism</keyword>
<dbReference type="GO" id="GO:0030145">
    <property type="term" value="F:manganese ion binding"/>
    <property type="evidence" value="ECO:0007669"/>
    <property type="project" value="InterPro"/>
</dbReference>
<gene>
    <name evidence="10" type="ORF">TP2_01370</name>
</gene>
<sequence length="393" mass="41529">MNNPGVAKLATHFEGSSPRAGRQIAQIETMIVDCPTTRRHKLSNTEINFQSYVIVRAELADGSIGWGEASTLGGPRWAEESVEAMKANIDTYLTPALAGANALDFELNAAKMAKAASRNNAARAAVDAALYDAVGQSLGLPVAVLMGGAVRDKIEVIWALASGDADQEIEEANRKFDAREHRRFKIKLGFNAPDQDMIRLRKVVSALEGKATEIIVDVNQGWTEATAIRYLPQLAEMGVSLIEQPLRPGLIAATARVAARVAVPVMVDEAAFTGADIVANGTSAAGSVYSLKLVKSGGLIELKRAAGIAQACGMELYGGCLIESGIGAAAHLAVFSTLPRLEWGCEHFGPKILKTDLTGGEIRFADFHVHCPTGPGLGITVNKDALAACARKG</sequence>
<dbReference type="InterPro" id="IPR029065">
    <property type="entry name" value="Enolase_C-like"/>
</dbReference>
<dbReference type="GO" id="GO:0018849">
    <property type="term" value="F:muconate cycloisomerase activity"/>
    <property type="evidence" value="ECO:0007669"/>
    <property type="project" value="InterPro"/>
</dbReference>
<dbReference type="PANTHER" id="PTHR48073">
    <property type="entry name" value="O-SUCCINYLBENZOATE SYNTHASE-RELATED"/>
    <property type="match status" value="1"/>
</dbReference>
<dbReference type="SUPFAM" id="SSF51604">
    <property type="entry name" value="Enolase C-terminal domain-like"/>
    <property type="match status" value="1"/>
</dbReference>
<comment type="cofactor">
    <cofactor evidence="1">
        <name>Mn(2+)</name>
        <dbReference type="ChEBI" id="CHEBI:29035"/>
    </cofactor>
</comment>
<dbReference type="EMBL" id="AUND01000001">
    <property type="protein sequence ID" value="KEO56199.1"/>
    <property type="molecule type" value="Genomic_DNA"/>
</dbReference>
<dbReference type="GO" id="GO:0018850">
    <property type="term" value="F:chloromuconate cycloisomerase activity"/>
    <property type="evidence" value="ECO:0007669"/>
    <property type="project" value="InterPro"/>
</dbReference>
<keyword evidence="7" id="KW-0413">Isomerase</keyword>
<evidence type="ECO:0000256" key="2">
    <source>
        <dbReference type="ARBA" id="ARBA00005211"/>
    </source>
</evidence>
<proteinExistence type="inferred from homology"/>
<feature type="domain" description="Mandelate racemase/muconate lactonizing enzyme C-terminal" evidence="9">
    <location>
        <begin position="166"/>
        <end position="264"/>
    </location>
</feature>
<feature type="active site" description="Proton acceptor" evidence="8">
    <location>
        <position position="187"/>
    </location>
</feature>
<evidence type="ECO:0000259" key="9">
    <source>
        <dbReference type="SMART" id="SM00922"/>
    </source>
</evidence>
<dbReference type="SMART" id="SM00922">
    <property type="entry name" value="MR_MLE"/>
    <property type="match status" value="1"/>
</dbReference>
<protein>
    <recommendedName>
        <fullName evidence="9">Mandelate racemase/muconate lactonizing enzyme C-terminal domain-containing protein</fullName>
    </recommendedName>
</protein>
<evidence type="ECO:0000256" key="8">
    <source>
        <dbReference type="PIRSR" id="PIRSR613370-1"/>
    </source>
</evidence>
<comment type="similarity">
    <text evidence="3">Belongs to the mandelate racemase/muconate lactonizing enzyme family.</text>
</comment>
<dbReference type="GO" id="GO:0009063">
    <property type="term" value="P:amino acid catabolic process"/>
    <property type="evidence" value="ECO:0007669"/>
    <property type="project" value="InterPro"/>
</dbReference>
<reference evidence="10 11" key="1">
    <citation type="submission" date="2013-07" db="EMBL/GenBank/DDBJ databases">
        <title>Thioclava pacifica DSM 10166 Genome Sequencing.</title>
        <authorList>
            <person name="Lai Q."/>
            <person name="Shao Z."/>
        </authorList>
    </citation>
    <scope>NUCLEOTIDE SEQUENCE [LARGE SCALE GENOMIC DNA]</scope>
    <source>
        <strain evidence="10 11">DSM 10166</strain>
    </source>
</reference>
<dbReference type="GO" id="GO:0016854">
    <property type="term" value="F:racemase and epimerase activity"/>
    <property type="evidence" value="ECO:0007669"/>
    <property type="project" value="UniProtKB-ARBA"/>
</dbReference>
<evidence type="ECO:0000256" key="7">
    <source>
        <dbReference type="ARBA" id="ARBA00023235"/>
    </source>
</evidence>
<dbReference type="SFLD" id="SFLDS00001">
    <property type="entry name" value="Enolase"/>
    <property type="match status" value="1"/>
</dbReference>
<dbReference type="STRING" id="1353537.TP2_01370"/>
<dbReference type="SFLD" id="SFLDG01258">
    <property type="entry name" value="(chloro)muconate_cycloisomeras"/>
    <property type="match status" value="1"/>
</dbReference>
<dbReference type="InterPro" id="IPR013342">
    <property type="entry name" value="Mandelate_racemase_C"/>
</dbReference>
<dbReference type="InterPro" id="IPR018110">
    <property type="entry name" value="Mandel_Rmase/mucon_lact_enz_CS"/>
</dbReference>
<evidence type="ECO:0000313" key="11">
    <source>
        <dbReference type="Proteomes" id="UP000027432"/>
    </source>
</evidence>
<dbReference type="AlphaFoldDB" id="A0A074JIA1"/>
<feature type="active site" description="Proton donor" evidence="8">
    <location>
        <position position="346"/>
    </location>
</feature>
<name>A0A074JIA1_9RHOB</name>
<keyword evidence="6" id="KW-0464">Manganese</keyword>
<dbReference type="eggNOG" id="COG4948">
    <property type="taxonomic scope" value="Bacteria"/>
</dbReference>
<dbReference type="SUPFAM" id="SSF54826">
    <property type="entry name" value="Enolase N-terminal domain-like"/>
    <property type="match status" value="1"/>
</dbReference>
<dbReference type="InterPro" id="IPR013341">
    <property type="entry name" value="Mandelate_racemase_N_dom"/>
</dbReference>
<evidence type="ECO:0000256" key="4">
    <source>
        <dbReference type="ARBA" id="ARBA00022723"/>
    </source>
</evidence>
<dbReference type="PROSITE" id="PS00908">
    <property type="entry name" value="MR_MLE_1"/>
    <property type="match status" value="1"/>
</dbReference>
<dbReference type="Pfam" id="PF02746">
    <property type="entry name" value="MR_MLE_N"/>
    <property type="match status" value="1"/>
</dbReference>